<keyword evidence="2" id="KW-1185">Reference proteome</keyword>
<accession>A0A5C5X261</accession>
<evidence type="ECO:0000313" key="1">
    <source>
        <dbReference type="EMBL" id="TWT56322.1"/>
    </source>
</evidence>
<proteinExistence type="predicted"/>
<protein>
    <submittedName>
        <fullName evidence="1">Tetratricopeptide repeat protein</fullName>
    </submittedName>
</protein>
<dbReference type="AlphaFoldDB" id="A0A5C5X261"/>
<name>A0A5C5X261_9BACT</name>
<dbReference type="Proteomes" id="UP000318053">
    <property type="component" value="Unassembled WGS sequence"/>
</dbReference>
<dbReference type="InterPro" id="IPR019734">
    <property type="entry name" value="TPR_rpt"/>
</dbReference>
<dbReference type="SUPFAM" id="SSF48452">
    <property type="entry name" value="TPR-like"/>
    <property type="match status" value="1"/>
</dbReference>
<gene>
    <name evidence="1" type="ORF">CA85_43250</name>
</gene>
<dbReference type="InterPro" id="IPR011990">
    <property type="entry name" value="TPR-like_helical_dom_sf"/>
</dbReference>
<dbReference type="Gene3D" id="1.25.40.10">
    <property type="entry name" value="Tetratricopeptide repeat domain"/>
    <property type="match status" value="2"/>
</dbReference>
<organism evidence="1 2">
    <name type="scientific">Allorhodopirellula solitaria</name>
    <dbReference type="NCBI Taxonomy" id="2527987"/>
    <lineage>
        <taxon>Bacteria</taxon>
        <taxon>Pseudomonadati</taxon>
        <taxon>Planctomycetota</taxon>
        <taxon>Planctomycetia</taxon>
        <taxon>Pirellulales</taxon>
        <taxon>Pirellulaceae</taxon>
        <taxon>Allorhodopirellula</taxon>
    </lineage>
</organism>
<evidence type="ECO:0000313" key="2">
    <source>
        <dbReference type="Proteomes" id="UP000318053"/>
    </source>
</evidence>
<reference evidence="1 2" key="1">
    <citation type="submission" date="2019-02" db="EMBL/GenBank/DDBJ databases">
        <title>Deep-cultivation of Planctomycetes and their phenomic and genomic characterization uncovers novel biology.</title>
        <authorList>
            <person name="Wiegand S."/>
            <person name="Jogler M."/>
            <person name="Boedeker C."/>
            <person name="Pinto D."/>
            <person name="Vollmers J."/>
            <person name="Rivas-Marin E."/>
            <person name="Kohn T."/>
            <person name="Peeters S.H."/>
            <person name="Heuer A."/>
            <person name="Rast P."/>
            <person name="Oberbeckmann S."/>
            <person name="Bunk B."/>
            <person name="Jeske O."/>
            <person name="Meyerdierks A."/>
            <person name="Storesund J.E."/>
            <person name="Kallscheuer N."/>
            <person name="Luecker S."/>
            <person name="Lage O.M."/>
            <person name="Pohl T."/>
            <person name="Merkel B.J."/>
            <person name="Hornburger P."/>
            <person name="Mueller R.-W."/>
            <person name="Bruemmer F."/>
            <person name="Labrenz M."/>
            <person name="Spormann A.M."/>
            <person name="Op Den Camp H."/>
            <person name="Overmann J."/>
            <person name="Amann R."/>
            <person name="Jetten M.S.M."/>
            <person name="Mascher T."/>
            <person name="Medema M.H."/>
            <person name="Devos D.P."/>
            <person name="Kaster A.-K."/>
            <person name="Ovreas L."/>
            <person name="Rohde M."/>
            <person name="Galperin M.Y."/>
            <person name="Jogler C."/>
        </authorList>
    </citation>
    <scope>NUCLEOTIDE SEQUENCE [LARGE SCALE GENOMIC DNA]</scope>
    <source>
        <strain evidence="1 2">CA85</strain>
    </source>
</reference>
<sequence length="659" mass="73167">MPFCLPPSNGLSRHRLLVGVILIAVSIGPASGAGACFATPPNAGSVSEDEIARLIEGLASDSYAERIHCRDRLMRIGLAAFDQLRDARNHPDSEVAIVTRRLTSGSWVQWSTPSDSTEVRGLLSEYSSRSFTQRRKRIEAIAKLPRGDAFSPLLRLARYQPEPVLSRASALALIGLDARAEASLETTEDAEHRASDADSPIHQELEATQIEAISLPPDRTSSQWLLQYAADLRRGSLDVPAWEKLIAQNREQLALDESHAVNESNVSATEMLELIRTTAERALVDGRKDDAVQLIVANADLIPASTQSLIEIAGWALDHSLDRVVVALEESHRDLVAKSPVLLYSAAEALSHLDRDDEATELAATALAINPLPVPEESSDVHPQVVEYNALAHIEIATELVERGMFRWAEREYQLVMDRLPVDTAVASFARLRLAELFGELQRHADVVETLLPLTERIDQDDEFRDRLIERRFSYPDVQSNLDFHRALLLIEQGEEDAAKPVLRKALELNKKNIDILIAMYQLDGDDAWKQSVAETLEEQIRFAQLEIDDARNSMQRRGPAQTSGLELATRLNAYAWLVSNTEGDTAKALRYSKESLRLSPGRSALMDTCARCYFAVGDLEAAVKMQTKACKLTPHSPPLQRQLEQFRDALQADPKPID</sequence>
<dbReference type="EMBL" id="SJPK01000014">
    <property type="protein sequence ID" value="TWT56322.1"/>
    <property type="molecule type" value="Genomic_DNA"/>
</dbReference>
<dbReference type="Pfam" id="PF13181">
    <property type="entry name" value="TPR_8"/>
    <property type="match status" value="1"/>
</dbReference>
<dbReference type="RefSeq" id="WP_146393168.1">
    <property type="nucleotide sequence ID" value="NZ_SJPK01000014.1"/>
</dbReference>
<dbReference type="OrthoDB" id="228255at2"/>
<comment type="caution">
    <text evidence="1">The sequence shown here is derived from an EMBL/GenBank/DDBJ whole genome shotgun (WGS) entry which is preliminary data.</text>
</comment>
<dbReference type="SMART" id="SM00028">
    <property type="entry name" value="TPR"/>
    <property type="match status" value="4"/>
</dbReference>